<sequence>MKILTFFNNKGGVGKTTTVVNLASYLKKHFNKNVLLVDLDPQSNSTQLIVPEENWEDFYAETATRATIMSYFGDMDEGNISLENIEIPIKSQENKYNLDMIPGHPNLSIIDDKLSRSWNNMFAKEKGDLRIVNWLNQLRGMFSDYDYIFIDVGPSLGALNRSILLNTDYFLAPMGSDIFSVIGVGNIESWIKRWRSDYETAISTFMSGYGEDSIKEFARKYSVNLNINETTKFIGYSVQQYSKRKFKGKVRPVQAYENVISKMDDKIYNSLGNLLPESVKRENMKIGDVPYVYSIVPLSQTANCPIFDLDYQSGLRGNQSSSVGEYTKYLDEIATNLLKNLGDLNGD</sequence>
<dbReference type="AlphaFoldDB" id="A0A0G8EZ90"/>
<dbReference type="InterPro" id="IPR027417">
    <property type="entry name" value="P-loop_NTPase"/>
</dbReference>
<dbReference type="PANTHER" id="PTHR13696">
    <property type="entry name" value="P-LOOP CONTAINING NUCLEOSIDE TRIPHOSPHATE HYDROLASE"/>
    <property type="match status" value="1"/>
</dbReference>
<dbReference type="SUPFAM" id="SSF52540">
    <property type="entry name" value="P-loop containing nucleoside triphosphate hydrolases"/>
    <property type="match status" value="1"/>
</dbReference>
<dbReference type="Gene3D" id="3.40.50.300">
    <property type="entry name" value="P-loop containing nucleotide triphosphate hydrolases"/>
    <property type="match status" value="1"/>
</dbReference>
<name>A0A0G8EZ90_BACCE</name>
<dbReference type="RefSeq" id="WP_046955368.1">
    <property type="nucleotide sequence ID" value="NZ_LCYI01000022.1"/>
</dbReference>
<dbReference type="Pfam" id="PF13614">
    <property type="entry name" value="AAA_31"/>
    <property type="match status" value="1"/>
</dbReference>
<accession>A0A0G8EZ90</accession>
<comment type="caution">
    <text evidence="2">The sequence shown here is derived from an EMBL/GenBank/DDBJ whole genome shotgun (WGS) entry which is preliminary data.</text>
</comment>
<evidence type="ECO:0000259" key="1">
    <source>
        <dbReference type="Pfam" id="PF13614"/>
    </source>
</evidence>
<dbReference type="PATRIC" id="fig|1396.428.peg.4670"/>
<evidence type="ECO:0000313" key="3">
    <source>
        <dbReference type="Proteomes" id="UP000035214"/>
    </source>
</evidence>
<dbReference type="EMBL" id="LCYI01000022">
    <property type="protein sequence ID" value="KLA29510.1"/>
    <property type="molecule type" value="Genomic_DNA"/>
</dbReference>
<dbReference type="InterPro" id="IPR050678">
    <property type="entry name" value="DNA_Partitioning_ATPase"/>
</dbReference>
<proteinExistence type="predicted"/>
<dbReference type="InterPro" id="IPR025669">
    <property type="entry name" value="AAA_dom"/>
</dbReference>
<evidence type="ECO:0000313" key="2">
    <source>
        <dbReference type="EMBL" id="KLA29510.1"/>
    </source>
</evidence>
<feature type="domain" description="AAA" evidence="1">
    <location>
        <begin position="1"/>
        <end position="200"/>
    </location>
</feature>
<reference evidence="2 3" key="1">
    <citation type="submission" date="2015-04" db="EMBL/GenBank/DDBJ databases">
        <title>Draft Genome Sequences of Eight Spore-Forming Food Isolates of Bacillus cereus Genome sequencing.</title>
        <authorList>
            <person name="Krawcyk A.O."/>
            <person name="de Jong A."/>
            <person name="Eijlander R.T."/>
            <person name="Berendsen E.M."/>
            <person name="Holsappel S."/>
            <person name="Wells-Bennik M."/>
            <person name="Kuipers O.P."/>
        </authorList>
    </citation>
    <scope>NUCLEOTIDE SEQUENCE [LARGE SCALE GENOMIC DNA]</scope>
    <source>
        <strain evidence="2 3">B4077</strain>
    </source>
</reference>
<protein>
    <recommendedName>
        <fullName evidence="1">AAA domain-containing protein</fullName>
    </recommendedName>
</protein>
<gene>
    <name evidence="2" type="ORF">B4077_3571</name>
</gene>
<dbReference type="PANTHER" id="PTHR13696:SF52">
    <property type="entry name" value="PARA FAMILY PROTEIN CT_582"/>
    <property type="match status" value="1"/>
</dbReference>
<organism evidence="2 3">
    <name type="scientific">Bacillus cereus</name>
    <dbReference type="NCBI Taxonomy" id="1396"/>
    <lineage>
        <taxon>Bacteria</taxon>
        <taxon>Bacillati</taxon>
        <taxon>Bacillota</taxon>
        <taxon>Bacilli</taxon>
        <taxon>Bacillales</taxon>
        <taxon>Bacillaceae</taxon>
        <taxon>Bacillus</taxon>
        <taxon>Bacillus cereus group</taxon>
    </lineage>
</organism>
<dbReference type="Proteomes" id="UP000035214">
    <property type="component" value="Unassembled WGS sequence"/>
</dbReference>
<dbReference type="CDD" id="cd02042">
    <property type="entry name" value="ParAB_family"/>
    <property type="match status" value="1"/>
</dbReference>